<gene>
    <name evidence="1" type="ORF">AYI68_g2665</name>
</gene>
<dbReference type="CDD" id="cd20558">
    <property type="entry name" value="CYCLIN_ScPCL7-like"/>
    <property type="match status" value="1"/>
</dbReference>
<protein>
    <submittedName>
        <fullName evidence="1">PHO85 cyclin PHO80</fullName>
    </submittedName>
</protein>
<dbReference type="GO" id="GO:0016538">
    <property type="term" value="F:cyclin-dependent protein serine/threonine kinase regulator activity"/>
    <property type="evidence" value="ECO:0007669"/>
    <property type="project" value="TreeGrafter"/>
</dbReference>
<dbReference type="GO" id="GO:0019901">
    <property type="term" value="F:protein kinase binding"/>
    <property type="evidence" value="ECO:0007669"/>
    <property type="project" value="InterPro"/>
</dbReference>
<evidence type="ECO:0000313" key="2">
    <source>
        <dbReference type="Proteomes" id="UP000187455"/>
    </source>
</evidence>
<dbReference type="GO" id="GO:0005634">
    <property type="term" value="C:nucleus"/>
    <property type="evidence" value="ECO:0007669"/>
    <property type="project" value="TreeGrafter"/>
</dbReference>
<dbReference type="STRING" id="133383.A0A1R0H228"/>
<name>A0A1R0H228_9FUNG</name>
<reference evidence="1 2" key="1">
    <citation type="journal article" date="2016" name="Mol. Biol. Evol.">
        <title>Genome-Wide Survey of Gut Fungi (Harpellales) Reveals the First Horizontally Transferred Ubiquitin Gene from a Mosquito Host.</title>
        <authorList>
            <person name="Wang Y."/>
            <person name="White M.M."/>
            <person name="Kvist S."/>
            <person name="Moncalvo J.M."/>
        </authorList>
    </citation>
    <scope>NUCLEOTIDE SEQUENCE [LARGE SCALE GENOMIC DNA]</scope>
    <source>
        <strain evidence="1 2">ALG-7-W6</strain>
    </source>
</reference>
<dbReference type="InterPro" id="IPR013922">
    <property type="entry name" value="Cyclin_PHO80-like"/>
</dbReference>
<dbReference type="OrthoDB" id="337735at2759"/>
<proteinExistence type="predicted"/>
<evidence type="ECO:0000313" key="1">
    <source>
        <dbReference type="EMBL" id="OLY83204.1"/>
    </source>
</evidence>
<dbReference type="Pfam" id="PF08613">
    <property type="entry name" value="Cyclin"/>
    <property type="match status" value="1"/>
</dbReference>
<accession>A0A1R0H228</accession>
<dbReference type="PANTHER" id="PTHR15615:SF117">
    <property type="entry name" value="PHO85 CYCLIN PHO80"/>
    <property type="match status" value="1"/>
</dbReference>
<comment type="caution">
    <text evidence="1">The sequence shown here is derived from an EMBL/GenBank/DDBJ whole genome shotgun (WGS) entry which is preliminary data.</text>
</comment>
<dbReference type="Gene3D" id="1.10.472.10">
    <property type="entry name" value="Cyclin-like"/>
    <property type="match status" value="1"/>
</dbReference>
<keyword evidence="2" id="KW-1185">Reference proteome</keyword>
<sequence length="159" mass="17366">MSDGALVDGMCILSDSYHDADKDALVLLVSRVLERVIEENDKLASSAILTRFHSQKPPAISVHAYLVRIVKYTALEPVCLLLLLVYADRMSRIADSSFILNRLTVHRFIIAAVTVSAKAVCDVYCTNPHYAKVGGVSTRELSDSSIDSEPSSKRLALGT</sequence>
<dbReference type="Proteomes" id="UP000187455">
    <property type="component" value="Unassembled WGS sequence"/>
</dbReference>
<organism evidence="1 2">
    <name type="scientific">Smittium mucronatum</name>
    <dbReference type="NCBI Taxonomy" id="133383"/>
    <lineage>
        <taxon>Eukaryota</taxon>
        <taxon>Fungi</taxon>
        <taxon>Fungi incertae sedis</taxon>
        <taxon>Zoopagomycota</taxon>
        <taxon>Kickxellomycotina</taxon>
        <taxon>Harpellomycetes</taxon>
        <taxon>Harpellales</taxon>
        <taxon>Legeriomycetaceae</taxon>
        <taxon>Smittium</taxon>
    </lineage>
</organism>
<dbReference type="AlphaFoldDB" id="A0A1R0H228"/>
<dbReference type="GO" id="GO:0000307">
    <property type="term" value="C:cyclin-dependent protein kinase holoenzyme complex"/>
    <property type="evidence" value="ECO:0007669"/>
    <property type="project" value="TreeGrafter"/>
</dbReference>
<dbReference type="PANTHER" id="PTHR15615">
    <property type="match status" value="1"/>
</dbReference>
<dbReference type="EMBL" id="LSSL01001012">
    <property type="protein sequence ID" value="OLY83204.1"/>
    <property type="molecule type" value="Genomic_DNA"/>
</dbReference>